<accession>A0ABN8Y3E1</accession>
<sequence>MRSPPPALTKSCRGQILGGRRLWEGSAVQSKLALACTQRVPEGSQRNAFASSGPPVDPSPAGSSRLGQGGAELIR</sequence>
<keyword evidence="3" id="KW-1185">Reference proteome</keyword>
<protein>
    <submittedName>
        <fullName evidence="2">Uncharacterized protein</fullName>
    </submittedName>
</protein>
<dbReference type="Proteomes" id="UP001176941">
    <property type="component" value="Chromosome 12"/>
</dbReference>
<evidence type="ECO:0000256" key="1">
    <source>
        <dbReference type="SAM" id="MobiDB-lite"/>
    </source>
</evidence>
<gene>
    <name evidence="2" type="ORF">MRATA1EN1_LOCUS4044</name>
</gene>
<dbReference type="EMBL" id="OX459948">
    <property type="protein sequence ID" value="CAI9155082.1"/>
    <property type="molecule type" value="Genomic_DNA"/>
</dbReference>
<name>A0ABN8Y3E1_RANTA</name>
<feature type="region of interest" description="Disordered" evidence="1">
    <location>
        <begin position="41"/>
        <end position="75"/>
    </location>
</feature>
<evidence type="ECO:0000313" key="3">
    <source>
        <dbReference type="Proteomes" id="UP001176941"/>
    </source>
</evidence>
<proteinExistence type="predicted"/>
<reference evidence="2" key="1">
    <citation type="submission" date="2023-04" db="EMBL/GenBank/DDBJ databases">
        <authorList>
            <consortium name="ELIXIR-Norway"/>
        </authorList>
    </citation>
    <scope>NUCLEOTIDE SEQUENCE [LARGE SCALE GENOMIC DNA]</scope>
</reference>
<evidence type="ECO:0000313" key="2">
    <source>
        <dbReference type="EMBL" id="CAI9155082.1"/>
    </source>
</evidence>
<organism evidence="2 3">
    <name type="scientific">Rangifer tarandus platyrhynchus</name>
    <name type="common">Svalbard reindeer</name>
    <dbReference type="NCBI Taxonomy" id="3082113"/>
    <lineage>
        <taxon>Eukaryota</taxon>
        <taxon>Metazoa</taxon>
        <taxon>Chordata</taxon>
        <taxon>Craniata</taxon>
        <taxon>Vertebrata</taxon>
        <taxon>Euteleostomi</taxon>
        <taxon>Mammalia</taxon>
        <taxon>Eutheria</taxon>
        <taxon>Laurasiatheria</taxon>
        <taxon>Artiodactyla</taxon>
        <taxon>Ruminantia</taxon>
        <taxon>Pecora</taxon>
        <taxon>Cervidae</taxon>
        <taxon>Odocoileinae</taxon>
        <taxon>Rangifer</taxon>
    </lineage>
</organism>